<dbReference type="OrthoDB" id="10564516at2759"/>
<name>A0A166MWC8_EXIGL</name>
<keyword evidence="4" id="KW-1185">Reference proteome</keyword>
<accession>A0A166MWC8</accession>
<dbReference type="AlphaFoldDB" id="A0A166MWC8"/>
<reference evidence="3 4" key="1">
    <citation type="journal article" date="2016" name="Mol. Biol. Evol.">
        <title>Comparative Genomics of Early-Diverging Mushroom-Forming Fungi Provides Insights into the Origins of Lignocellulose Decay Capabilities.</title>
        <authorList>
            <person name="Nagy L.G."/>
            <person name="Riley R."/>
            <person name="Tritt A."/>
            <person name="Adam C."/>
            <person name="Daum C."/>
            <person name="Floudas D."/>
            <person name="Sun H."/>
            <person name="Yadav J.S."/>
            <person name="Pangilinan J."/>
            <person name="Larsson K.H."/>
            <person name="Matsuura K."/>
            <person name="Barry K."/>
            <person name="Labutti K."/>
            <person name="Kuo R."/>
            <person name="Ohm R.A."/>
            <person name="Bhattacharya S.S."/>
            <person name="Shirouzu T."/>
            <person name="Yoshinaga Y."/>
            <person name="Martin F.M."/>
            <person name="Grigoriev I.V."/>
            <person name="Hibbett D.S."/>
        </authorList>
    </citation>
    <scope>NUCLEOTIDE SEQUENCE [LARGE SCALE GENOMIC DNA]</scope>
    <source>
        <strain evidence="3 4">HHB12029</strain>
    </source>
</reference>
<proteinExistence type="predicted"/>
<feature type="signal peptide" evidence="2">
    <location>
        <begin position="1"/>
        <end position="18"/>
    </location>
</feature>
<evidence type="ECO:0000256" key="1">
    <source>
        <dbReference type="SAM" id="MobiDB-lite"/>
    </source>
</evidence>
<dbReference type="STRING" id="1314781.A0A166MWC8"/>
<keyword evidence="2" id="KW-0732">Signal</keyword>
<feature type="chain" id="PRO_5007877525" evidence="2">
    <location>
        <begin position="19"/>
        <end position="250"/>
    </location>
</feature>
<feature type="compositionally biased region" description="Low complexity" evidence="1">
    <location>
        <begin position="172"/>
        <end position="224"/>
    </location>
</feature>
<evidence type="ECO:0000256" key="2">
    <source>
        <dbReference type="SAM" id="SignalP"/>
    </source>
</evidence>
<dbReference type="Proteomes" id="UP000077266">
    <property type="component" value="Unassembled WGS sequence"/>
</dbReference>
<feature type="compositionally biased region" description="Low complexity" evidence="1">
    <location>
        <begin position="146"/>
        <end position="163"/>
    </location>
</feature>
<organism evidence="3 4">
    <name type="scientific">Exidia glandulosa HHB12029</name>
    <dbReference type="NCBI Taxonomy" id="1314781"/>
    <lineage>
        <taxon>Eukaryota</taxon>
        <taxon>Fungi</taxon>
        <taxon>Dikarya</taxon>
        <taxon>Basidiomycota</taxon>
        <taxon>Agaricomycotina</taxon>
        <taxon>Agaricomycetes</taxon>
        <taxon>Auriculariales</taxon>
        <taxon>Exidiaceae</taxon>
        <taxon>Exidia</taxon>
    </lineage>
</organism>
<dbReference type="InParanoid" id="A0A166MWC8"/>
<feature type="region of interest" description="Disordered" evidence="1">
    <location>
        <begin position="134"/>
        <end position="224"/>
    </location>
</feature>
<sequence length="250" mass="24529">MSGLAVIALLAAAALVHADTVPGSSPAWAVNGLRQLNPIDNCISVPDGEGLFLVQPDFAELTFQGTGMTVQGGGGIALFTLDGAQNISSRDTGADECVQLASWSGLDPGAQHVLRVEAQESNRAVAIAQVLIDGGTASTTPPPPTTTTEPPGSSTAPPTACTTSPPPPSTAPPTSTTPSSSGSGTGAGSPSSPAPVTDSSSSSLTGTAIPPATETSPAPTTPGGSALRLSVPSVRLCAAAVPLAFIILMV</sequence>
<evidence type="ECO:0000313" key="3">
    <source>
        <dbReference type="EMBL" id="KZV78485.1"/>
    </source>
</evidence>
<dbReference type="EMBL" id="KV426878">
    <property type="protein sequence ID" value="KZV78485.1"/>
    <property type="molecule type" value="Genomic_DNA"/>
</dbReference>
<protein>
    <submittedName>
        <fullName evidence="3">Uncharacterized protein</fullName>
    </submittedName>
</protein>
<gene>
    <name evidence="3" type="ORF">EXIGLDRAFT_737612</name>
</gene>
<evidence type="ECO:0000313" key="4">
    <source>
        <dbReference type="Proteomes" id="UP000077266"/>
    </source>
</evidence>